<accession>A0A3G7U1Y8</accession>
<proteinExistence type="predicted"/>
<sequence>MAVFVSNCKGWVLLNVSGYQRWPWRVDFQLLGSCAAIAAK</sequence>
<evidence type="ECO:0000313" key="1">
    <source>
        <dbReference type="EMBL" id="AZE53385.1"/>
    </source>
</evidence>
<dbReference type="AlphaFoldDB" id="A0A3G7U1Y8"/>
<reference evidence="1 2" key="1">
    <citation type="submission" date="2018-03" db="EMBL/GenBank/DDBJ databases">
        <title>Diversity of phytobeneficial traits revealed by whole-genome analysis of worldwide-isolated phenazine-producing Pseudomonas spp.</title>
        <authorList>
            <person name="Biessy A."/>
            <person name="Novinscak A."/>
            <person name="Blom J."/>
            <person name="Leger G."/>
            <person name="Thomashow L.S."/>
            <person name="Cazorla F.M."/>
            <person name="Josic D."/>
            <person name="Filion M."/>
        </authorList>
    </citation>
    <scope>NUCLEOTIDE SEQUENCE [LARGE SCALE GENOMIC DNA]</scope>
    <source>
        <strain evidence="1 2">30B</strain>
    </source>
</reference>
<dbReference type="EMBL" id="CP027754">
    <property type="protein sequence ID" value="AZE53385.1"/>
    <property type="molecule type" value="Genomic_DNA"/>
</dbReference>
<organism evidence="1 2">
    <name type="scientific">Pseudomonas synxantha</name>
    <dbReference type="NCBI Taxonomy" id="47883"/>
    <lineage>
        <taxon>Bacteria</taxon>
        <taxon>Pseudomonadati</taxon>
        <taxon>Pseudomonadota</taxon>
        <taxon>Gammaproteobacteria</taxon>
        <taxon>Pseudomonadales</taxon>
        <taxon>Pseudomonadaceae</taxon>
        <taxon>Pseudomonas</taxon>
    </lineage>
</organism>
<dbReference type="Proteomes" id="UP000268696">
    <property type="component" value="Chromosome"/>
</dbReference>
<protein>
    <submittedName>
        <fullName evidence="1">Uncharacterized protein</fullName>
    </submittedName>
</protein>
<name>A0A3G7U1Y8_9PSED</name>
<evidence type="ECO:0000313" key="2">
    <source>
        <dbReference type="Proteomes" id="UP000268696"/>
    </source>
</evidence>
<gene>
    <name evidence="1" type="ORF">C4K03_1214</name>
</gene>